<evidence type="ECO:0000313" key="2">
    <source>
        <dbReference type="EMBL" id="GGX74176.1"/>
    </source>
</evidence>
<proteinExistence type="predicted"/>
<feature type="region of interest" description="Disordered" evidence="1">
    <location>
        <begin position="1"/>
        <end position="21"/>
    </location>
</feature>
<comment type="caution">
    <text evidence="2">The sequence shown here is derived from an EMBL/GenBank/DDBJ whole genome shotgun (WGS) entry which is preliminary data.</text>
</comment>
<dbReference type="EMBL" id="BMUT01000003">
    <property type="protein sequence ID" value="GGX74176.1"/>
    <property type="molecule type" value="Genomic_DNA"/>
</dbReference>
<evidence type="ECO:0000313" key="3">
    <source>
        <dbReference type="Proteomes" id="UP000659223"/>
    </source>
</evidence>
<organism evidence="2 3">
    <name type="scientific">Streptomyces hiroshimensis</name>
    <dbReference type="NCBI Taxonomy" id="66424"/>
    <lineage>
        <taxon>Bacteria</taxon>
        <taxon>Bacillati</taxon>
        <taxon>Actinomycetota</taxon>
        <taxon>Actinomycetes</taxon>
        <taxon>Kitasatosporales</taxon>
        <taxon>Streptomycetaceae</taxon>
        <taxon>Streptomyces</taxon>
    </lineage>
</organism>
<name>A0ABQ2YAM7_9ACTN</name>
<protein>
    <submittedName>
        <fullName evidence="2">Uncharacterized protein</fullName>
    </submittedName>
</protein>
<reference evidence="3" key="1">
    <citation type="journal article" date="2019" name="Int. J. Syst. Evol. Microbiol.">
        <title>The Global Catalogue of Microorganisms (GCM) 10K type strain sequencing project: providing services to taxonomists for standard genome sequencing and annotation.</title>
        <authorList>
            <consortium name="The Broad Institute Genomics Platform"/>
            <consortium name="The Broad Institute Genome Sequencing Center for Infectious Disease"/>
            <person name="Wu L."/>
            <person name="Ma J."/>
        </authorList>
    </citation>
    <scope>NUCLEOTIDE SEQUENCE [LARGE SCALE GENOMIC DNA]</scope>
    <source>
        <strain evidence="3">JCM 4586</strain>
    </source>
</reference>
<keyword evidence="3" id="KW-1185">Reference proteome</keyword>
<dbReference type="Proteomes" id="UP000659223">
    <property type="component" value="Unassembled WGS sequence"/>
</dbReference>
<gene>
    <name evidence="2" type="ORF">GCM10010324_19400</name>
</gene>
<accession>A0ABQ2YAM7</accession>
<evidence type="ECO:0000256" key="1">
    <source>
        <dbReference type="SAM" id="MobiDB-lite"/>
    </source>
</evidence>
<sequence length="79" mass="8244">MAYATDDSGSEAKIGRASRLGSSVSCSSSLRMALPIANRFSNSVTLVTVRAYVAYRVNRAARNAGAARIRTASGMRCGG</sequence>